<reference evidence="1 2" key="1">
    <citation type="journal article" date="2022" name="Front. Microbiol.">
        <title>Male-killing mechanisms vary between Spiroplasma species.</title>
        <authorList>
            <person name="Arai H."/>
            <person name="Inoue M."/>
            <person name="Kageyama D."/>
        </authorList>
    </citation>
    <scope>NUCLEOTIDE SEQUENCE [LARGE SCALE GENOMIC DNA]</scope>
    <source>
        <strain evidence="2">sHm</strain>
    </source>
</reference>
<keyword evidence="2" id="KW-1185">Reference proteome</keyword>
<dbReference type="RefSeq" id="WP_281749026.1">
    <property type="nucleotide sequence ID" value="NZ_AP026933.1"/>
</dbReference>
<evidence type="ECO:0000313" key="1">
    <source>
        <dbReference type="EMBL" id="BDT02804.1"/>
    </source>
</evidence>
<evidence type="ECO:0000313" key="2">
    <source>
        <dbReference type="Proteomes" id="UP001163387"/>
    </source>
</evidence>
<accession>A0ABM8BSH0</accession>
<name>A0ABM8BSH0_9MOLU</name>
<dbReference type="Proteomes" id="UP001163387">
    <property type="component" value="Chromosome"/>
</dbReference>
<proteinExistence type="predicted"/>
<organism evidence="1 2">
    <name type="scientific">Spiroplasma ixodetis</name>
    <dbReference type="NCBI Taxonomy" id="2141"/>
    <lineage>
        <taxon>Bacteria</taxon>
        <taxon>Bacillati</taxon>
        <taxon>Mycoplasmatota</taxon>
        <taxon>Mollicutes</taxon>
        <taxon>Entomoplasmatales</taxon>
        <taxon>Spiroplasmataceae</taxon>
        <taxon>Spiroplasma</taxon>
    </lineage>
</organism>
<protein>
    <submittedName>
        <fullName evidence="1">Uncharacterized protein</fullName>
    </submittedName>
</protein>
<dbReference type="EMBL" id="AP026933">
    <property type="protein sequence ID" value="BDT02804.1"/>
    <property type="molecule type" value="Genomic_DNA"/>
</dbReference>
<sequence length="82" mass="9048">MPIGTTSTAILLNINKPKHTRISKQQENKSFWWEILEMIGVQVIAVALAPFTGGLSESVALGLVNLSRKVDNKSNLLLNFIK</sequence>
<gene>
    <name evidence="1" type="ORF">SHM_04500</name>
</gene>